<organism evidence="2 3">
    <name type="scientific">Centaurea solstitialis</name>
    <name type="common">yellow star-thistle</name>
    <dbReference type="NCBI Taxonomy" id="347529"/>
    <lineage>
        <taxon>Eukaryota</taxon>
        <taxon>Viridiplantae</taxon>
        <taxon>Streptophyta</taxon>
        <taxon>Embryophyta</taxon>
        <taxon>Tracheophyta</taxon>
        <taxon>Spermatophyta</taxon>
        <taxon>Magnoliopsida</taxon>
        <taxon>eudicotyledons</taxon>
        <taxon>Gunneridae</taxon>
        <taxon>Pentapetalae</taxon>
        <taxon>asterids</taxon>
        <taxon>campanulids</taxon>
        <taxon>Asterales</taxon>
        <taxon>Asteraceae</taxon>
        <taxon>Carduoideae</taxon>
        <taxon>Cardueae</taxon>
        <taxon>Centaureinae</taxon>
        <taxon>Centaurea</taxon>
    </lineage>
</organism>
<dbReference type="InterPro" id="IPR056924">
    <property type="entry name" value="SH3_Tf2-1"/>
</dbReference>
<evidence type="ECO:0000259" key="1">
    <source>
        <dbReference type="Pfam" id="PF24626"/>
    </source>
</evidence>
<sequence>MIFTHDYNKALYGPKCRTPMCYNEVGPELFKSQLKRLKLSRHNHVKKSYADRLGRPLEFQAGDMCLLMFLLFGGTRYFGVKTKLNPRYIRFFEILERIGEVAYHLVLPSQLSHVHNVFHVSTLRGYQHHPLHIIDHQLDKIGQDLSYVEEPEAIIGREERKMCHRTLPFVKVLQLNRFESEAT</sequence>
<feature type="domain" description="Tf2-1-like SH3-like" evidence="1">
    <location>
        <begin position="73"/>
        <end position="126"/>
    </location>
</feature>
<name>A0AA38TBJ8_9ASTR</name>
<proteinExistence type="predicted"/>
<evidence type="ECO:0000313" key="2">
    <source>
        <dbReference type="EMBL" id="KAJ9557908.1"/>
    </source>
</evidence>
<accession>A0AA38TBJ8</accession>
<dbReference type="PANTHER" id="PTHR46148">
    <property type="entry name" value="CHROMO DOMAIN-CONTAINING PROTEIN"/>
    <property type="match status" value="1"/>
</dbReference>
<dbReference type="EMBL" id="JARYMX010000003">
    <property type="protein sequence ID" value="KAJ9557908.1"/>
    <property type="molecule type" value="Genomic_DNA"/>
</dbReference>
<protein>
    <recommendedName>
        <fullName evidence="1">Tf2-1-like SH3-like domain-containing protein</fullName>
    </recommendedName>
</protein>
<dbReference type="AlphaFoldDB" id="A0AA38TBJ8"/>
<dbReference type="Proteomes" id="UP001172457">
    <property type="component" value="Chromosome 3"/>
</dbReference>
<keyword evidence="3" id="KW-1185">Reference proteome</keyword>
<dbReference type="PANTHER" id="PTHR46148:SF60">
    <property type="entry name" value="CHROMO DOMAIN-CONTAINING PROTEIN"/>
    <property type="match status" value="1"/>
</dbReference>
<dbReference type="Pfam" id="PF24626">
    <property type="entry name" value="SH3_Tf2-1"/>
    <property type="match status" value="1"/>
</dbReference>
<comment type="caution">
    <text evidence="2">The sequence shown here is derived from an EMBL/GenBank/DDBJ whole genome shotgun (WGS) entry which is preliminary data.</text>
</comment>
<evidence type="ECO:0000313" key="3">
    <source>
        <dbReference type="Proteomes" id="UP001172457"/>
    </source>
</evidence>
<gene>
    <name evidence="2" type="ORF">OSB04_012522</name>
</gene>
<reference evidence="2" key="1">
    <citation type="submission" date="2023-03" db="EMBL/GenBank/DDBJ databases">
        <title>Chromosome-scale reference genome and RAD-based genetic map of yellow starthistle (Centaurea solstitialis) reveal putative structural variation and QTLs associated with invader traits.</title>
        <authorList>
            <person name="Reatini B."/>
            <person name="Cang F.A."/>
            <person name="Jiang Q."/>
            <person name="Mckibben M.T.W."/>
            <person name="Barker M.S."/>
            <person name="Rieseberg L.H."/>
            <person name="Dlugosch K.M."/>
        </authorList>
    </citation>
    <scope>NUCLEOTIDE SEQUENCE</scope>
    <source>
        <strain evidence="2">CAN-66</strain>
        <tissue evidence="2">Leaf</tissue>
    </source>
</reference>